<evidence type="ECO:0000313" key="2">
    <source>
        <dbReference type="Proteomes" id="UP000215506"/>
    </source>
</evidence>
<dbReference type="RefSeq" id="WP_094026495.1">
    <property type="nucleotide sequence ID" value="NZ_NGAF01000010.1"/>
</dbReference>
<gene>
    <name evidence="1" type="ORF">B7C42_04631</name>
</gene>
<accession>A0A231H2Y6</accession>
<dbReference type="AlphaFoldDB" id="A0A231H2Y6"/>
<reference evidence="1 2" key="1">
    <citation type="submission" date="2017-07" db="EMBL/GenBank/DDBJ databases">
        <title>First draft Genome Sequence of Nocardia cerradoensis isolated from human infection.</title>
        <authorList>
            <person name="Carrasco G."/>
        </authorList>
    </citation>
    <scope>NUCLEOTIDE SEQUENCE [LARGE SCALE GENOMIC DNA]</scope>
    <source>
        <strain evidence="1 2">CNM20130759</strain>
    </source>
</reference>
<sequence length="101" mass="10454">MVKPGTRLRSQVCRTEVIVVRAGDNAAELRCGGAPMVDLDRPRESGASPAAEFSGGTLIGKRYVDAEGTIEVLVTKPGEGSLSLSDTALSVKTAKPLPASD</sequence>
<comment type="caution">
    <text evidence="1">The sequence shown here is derived from an EMBL/GenBank/DDBJ whole genome shotgun (WGS) entry which is preliminary data.</text>
</comment>
<keyword evidence="2" id="KW-1185">Reference proteome</keyword>
<organism evidence="1 2">
    <name type="scientific">Nocardia cerradoensis</name>
    <dbReference type="NCBI Taxonomy" id="85688"/>
    <lineage>
        <taxon>Bacteria</taxon>
        <taxon>Bacillati</taxon>
        <taxon>Actinomycetota</taxon>
        <taxon>Actinomycetes</taxon>
        <taxon>Mycobacteriales</taxon>
        <taxon>Nocardiaceae</taxon>
        <taxon>Nocardia</taxon>
    </lineage>
</organism>
<protein>
    <submittedName>
        <fullName evidence="1">Uncharacterized protein</fullName>
    </submittedName>
</protein>
<name>A0A231H2Y6_9NOCA</name>
<proteinExistence type="predicted"/>
<evidence type="ECO:0000313" key="1">
    <source>
        <dbReference type="EMBL" id="OXR43209.1"/>
    </source>
</evidence>
<dbReference type="EMBL" id="NGAF01000010">
    <property type="protein sequence ID" value="OXR43209.1"/>
    <property type="molecule type" value="Genomic_DNA"/>
</dbReference>
<dbReference type="Proteomes" id="UP000215506">
    <property type="component" value="Unassembled WGS sequence"/>
</dbReference>